<keyword evidence="3" id="KW-0808">Transferase</keyword>
<evidence type="ECO:0000313" key="4">
    <source>
        <dbReference type="Proteomes" id="UP000598174"/>
    </source>
</evidence>
<dbReference type="InterPro" id="IPR005793">
    <property type="entry name" value="Formyl_trans_C"/>
</dbReference>
<dbReference type="EMBL" id="BOMM01000012">
    <property type="protein sequence ID" value="GIE09881.1"/>
    <property type="molecule type" value="Genomic_DNA"/>
</dbReference>
<evidence type="ECO:0000256" key="1">
    <source>
        <dbReference type="SAM" id="MobiDB-lite"/>
    </source>
</evidence>
<organism evidence="3 4">
    <name type="scientific">Paractinoplanes ferrugineus</name>
    <dbReference type="NCBI Taxonomy" id="113564"/>
    <lineage>
        <taxon>Bacteria</taxon>
        <taxon>Bacillati</taxon>
        <taxon>Actinomycetota</taxon>
        <taxon>Actinomycetes</taxon>
        <taxon>Micromonosporales</taxon>
        <taxon>Micromonosporaceae</taxon>
        <taxon>Paractinoplanes</taxon>
    </lineage>
</organism>
<dbReference type="InterPro" id="IPR001753">
    <property type="entry name" value="Enoyl-CoA_hydra/iso"/>
</dbReference>
<dbReference type="Pfam" id="PF00378">
    <property type="entry name" value="ECH_1"/>
    <property type="match status" value="1"/>
</dbReference>
<dbReference type="InterPro" id="IPR036477">
    <property type="entry name" value="Formyl_transf_N_sf"/>
</dbReference>
<dbReference type="Proteomes" id="UP000598174">
    <property type="component" value="Unassembled WGS sequence"/>
</dbReference>
<dbReference type="Gene3D" id="3.40.50.12230">
    <property type="match status" value="1"/>
</dbReference>
<dbReference type="InterPro" id="IPR009188">
    <property type="entry name" value="NiFe-hyd_mat_HypX/HoxX"/>
</dbReference>
<accession>A0A919IVN5</accession>
<evidence type="ECO:0000313" key="3">
    <source>
        <dbReference type="EMBL" id="GIE09881.1"/>
    </source>
</evidence>
<comment type="caution">
    <text evidence="3">The sequence shown here is derived from an EMBL/GenBank/DDBJ whole genome shotgun (WGS) entry which is preliminary data.</text>
</comment>
<proteinExistence type="predicted"/>
<dbReference type="SUPFAM" id="SSF52096">
    <property type="entry name" value="ClpP/crotonase"/>
    <property type="match status" value="1"/>
</dbReference>
<dbReference type="PIRSF" id="PIRSF006787">
    <property type="entry name" value="Hydrgn_mat_HoxX"/>
    <property type="match status" value="1"/>
</dbReference>
<keyword evidence="4" id="KW-1185">Reference proteome</keyword>
<dbReference type="InterPro" id="IPR011034">
    <property type="entry name" value="Formyl_transferase-like_C_sf"/>
</dbReference>
<reference evidence="3" key="1">
    <citation type="submission" date="2021-01" db="EMBL/GenBank/DDBJ databases">
        <title>Whole genome shotgun sequence of Actinoplanes ferrugineus NBRC 15555.</title>
        <authorList>
            <person name="Komaki H."/>
            <person name="Tamura T."/>
        </authorList>
    </citation>
    <scope>NUCLEOTIDE SEQUENCE</scope>
    <source>
        <strain evidence="3">NBRC 15555</strain>
    </source>
</reference>
<dbReference type="CDD" id="cd08650">
    <property type="entry name" value="FMT_core_HypX_N"/>
    <property type="match status" value="1"/>
</dbReference>
<feature type="region of interest" description="Disordered" evidence="1">
    <location>
        <begin position="259"/>
        <end position="279"/>
    </location>
</feature>
<protein>
    <submittedName>
        <fullName evidence="3">Formyl transferase</fullName>
    </submittedName>
</protein>
<gene>
    <name evidence="3" type="ORF">Afe05nite_17210</name>
</gene>
<feature type="domain" description="Formyl transferase C-terminal" evidence="2">
    <location>
        <begin position="178"/>
        <end position="258"/>
    </location>
</feature>
<dbReference type="InterPro" id="IPR029045">
    <property type="entry name" value="ClpP/crotonase-like_dom_sf"/>
</dbReference>
<dbReference type="InterPro" id="IPR047180">
    <property type="entry name" value="HoxX-like"/>
</dbReference>
<dbReference type="Pfam" id="PF02911">
    <property type="entry name" value="Formyl_trans_C"/>
    <property type="match status" value="1"/>
</dbReference>
<dbReference type="AlphaFoldDB" id="A0A919IVN5"/>
<evidence type="ECO:0000259" key="2">
    <source>
        <dbReference type="Pfam" id="PF02911"/>
    </source>
</evidence>
<dbReference type="PANTHER" id="PTHR43388:SF1">
    <property type="entry name" value="HYDROGENASE MATURATION FACTOR HOXX"/>
    <property type="match status" value="1"/>
</dbReference>
<dbReference type="CDD" id="cd06558">
    <property type="entry name" value="crotonase-like"/>
    <property type="match status" value="1"/>
</dbReference>
<dbReference type="SUPFAM" id="SSF50486">
    <property type="entry name" value="FMT C-terminal domain-like"/>
    <property type="match status" value="1"/>
</dbReference>
<name>A0A919IVN5_9ACTN</name>
<dbReference type="GO" id="GO:0016740">
    <property type="term" value="F:transferase activity"/>
    <property type="evidence" value="ECO:0007669"/>
    <property type="project" value="UniProtKB-KW"/>
</dbReference>
<dbReference type="Gene3D" id="3.90.226.10">
    <property type="entry name" value="2-enoyl-CoA Hydratase, Chain A, domain 1"/>
    <property type="match status" value="1"/>
</dbReference>
<sequence length="599" mass="64437">MRILLLVTAFNGLSQRAWCALREAGHEVGVQFATSGPDMIAAVRKADPELIICPFLKERVPAEIWRRRRTVIIHPGPVGDRGPSALDWAITESARLWGVTALQAVQEMDAGPIWATRTFPMSAAPPRKSSLYHGPVADAALECIFEVVAKAQDPKFKPTPADQAPAEVPGARPRELMRQSDRAFDFADPTEQIVRKIRAADGAPGVRTELGGLAVFAYDALPGLARGARPGEIISRRQGAVLVGTGDGSVWLGHLRAAEPAAGGKERPKNSAKPGRAGVKLPATTLLGARLRGVPHSPLPPGSEPEHPATYRQVRYRRSGAVGWLAFDFYNGAMAPGHSRRLLAGLRHAVAQDTEVLVLRGGTDAFSNGIHLNVIEASPDPANAAWASIRAINEVCREIITCTRQVVIAGYAGNAGAGGVMLGLGADIVAARDGIVLNPYYEIGLYGSELHTFTLPRRVGADPAQRLIDDKLPVSAVRARSIGLVDEVGPRHPDAYTEWLTALAERESEVRSARTKRQAKARRLAAERVPLEVYEARELAEMSRDMYGDRSGFAEARHNFVHKVKATETPARLRPAGPANAAPKARRPAILRPAVPLSA</sequence>
<dbReference type="RefSeq" id="WP_203816463.1">
    <property type="nucleotide sequence ID" value="NZ_BAAABP010000007.1"/>
</dbReference>
<dbReference type="PANTHER" id="PTHR43388">
    <property type="entry name" value="HYDROGENASE MATURATION FACTOR HOXX"/>
    <property type="match status" value="1"/>
</dbReference>
<dbReference type="SUPFAM" id="SSF53328">
    <property type="entry name" value="Formyltransferase"/>
    <property type="match status" value="1"/>
</dbReference>